<dbReference type="EMBL" id="CP119880">
    <property type="protein sequence ID" value="WFD36216.1"/>
    <property type="molecule type" value="Genomic_DNA"/>
</dbReference>
<evidence type="ECO:0000313" key="2">
    <source>
        <dbReference type="EMBL" id="WFD36216.1"/>
    </source>
</evidence>
<dbReference type="InterPro" id="IPR024500">
    <property type="entry name" value="DUF3074"/>
</dbReference>
<evidence type="ECO:0000259" key="1">
    <source>
        <dbReference type="Pfam" id="PF11274"/>
    </source>
</evidence>
<keyword evidence="3" id="KW-1185">Reference proteome</keyword>
<dbReference type="PANTHER" id="PTHR40370:SF1">
    <property type="entry name" value="DUF3074 DOMAIN-CONTAINING PROTEIN"/>
    <property type="match status" value="1"/>
</dbReference>
<feature type="domain" description="DUF3074" evidence="1">
    <location>
        <begin position="68"/>
        <end position="210"/>
    </location>
</feature>
<sequence>MLHAAPLPRDQIPPLQSPEGSKFLKGLLADAFARTRAAHALKTCAITRSVQYGRLRSNNSGRLAKASWHVRSSMHTAEPYELFRDGLCVNHSRQEKEYIHALNEASCLEELRSSAAGVWHLKYKLTPPTSNRDFCELVIAVELPPHPEPFSTAHEKDTLAQDDPFAPSRPPGPGQLRSFLVVSQPVLYRRIRHYVRAYYASVEAVSETPAHGSRWV</sequence>
<dbReference type="AlphaFoldDB" id="A0AAF0ESX7"/>
<gene>
    <name evidence="2" type="ORF">MCUN1_003094</name>
</gene>
<dbReference type="Proteomes" id="UP001219933">
    <property type="component" value="Chromosome 4"/>
</dbReference>
<evidence type="ECO:0000313" key="3">
    <source>
        <dbReference type="Proteomes" id="UP001219933"/>
    </source>
</evidence>
<dbReference type="PANTHER" id="PTHR40370">
    <property type="entry name" value="EXPRESSED PROTEIN"/>
    <property type="match status" value="1"/>
</dbReference>
<proteinExistence type="predicted"/>
<protein>
    <recommendedName>
        <fullName evidence="1">DUF3074 domain-containing protein</fullName>
    </recommendedName>
</protein>
<dbReference type="Pfam" id="PF11274">
    <property type="entry name" value="DUF3074"/>
    <property type="match status" value="1"/>
</dbReference>
<accession>A0AAF0ESX7</accession>
<organism evidence="2 3">
    <name type="scientific">Malassezia cuniculi</name>
    <dbReference type="NCBI Taxonomy" id="948313"/>
    <lineage>
        <taxon>Eukaryota</taxon>
        <taxon>Fungi</taxon>
        <taxon>Dikarya</taxon>
        <taxon>Basidiomycota</taxon>
        <taxon>Ustilaginomycotina</taxon>
        <taxon>Malasseziomycetes</taxon>
        <taxon>Malasseziales</taxon>
        <taxon>Malasseziaceae</taxon>
        <taxon>Malassezia</taxon>
    </lineage>
</organism>
<reference evidence="2" key="1">
    <citation type="submission" date="2023-03" db="EMBL/GenBank/DDBJ databases">
        <title>Mating type loci evolution in Malassezia.</title>
        <authorList>
            <person name="Coelho M.A."/>
        </authorList>
    </citation>
    <scope>NUCLEOTIDE SEQUENCE</scope>
    <source>
        <strain evidence="2">CBS 11721</strain>
    </source>
</reference>
<name>A0AAF0ESX7_9BASI</name>